<accession>A0A0D2JH45</accession>
<feature type="non-terminal residue" evidence="1">
    <location>
        <position position="52"/>
    </location>
</feature>
<dbReference type="STRING" id="145388.A0A0D2JH45"/>
<protein>
    <recommendedName>
        <fullName evidence="3">Anaphase-promoting complex subunit 4 WD40 domain-containing protein</fullName>
    </recommendedName>
</protein>
<organism evidence="1 2">
    <name type="scientific">Monoraphidium neglectum</name>
    <dbReference type="NCBI Taxonomy" id="145388"/>
    <lineage>
        <taxon>Eukaryota</taxon>
        <taxon>Viridiplantae</taxon>
        <taxon>Chlorophyta</taxon>
        <taxon>core chlorophytes</taxon>
        <taxon>Chlorophyceae</taxon>
        <taxon>CS clade</taxon>
        <taxon>Sphaeropleales</taxon>
        <taxon>Selenastraceae</taxon>
        <taxon>Monoraphidium</taxon>
    </lineage>
</organism>
<dbReference type="AlphaFoldDB" id="A0A0D2JH45"/>
<evidence type="ECO:0000313" key="1">
    <source>
        <dbReference type="EMBL" id="KIY98672.1"/>
    </source>
</evidence>
<dbReference type="GeneID" id="25742166"/>
<name>A0A0D2JH45_9CHLO</name>
<gene>
    <name evidence="1" type="ORF">MNEG_9291</name>
</gene>
<evidence type="ECO:0000313" key="2">
    <source>
        <dbReference type="Proteomes" id="UP000054498"/>
    </source>
</evidence>
<evidence type="ECO:0008006" key="3">
    <source>
        <dbReference type="Google" id="ProtNLM"/>
    </source>
</evidence>
<dbReference type="OrthoDB" id="1667587at2759"/>
<proteinExistence type="predicted"/>
<reference evidence="1 2" key="1">
    <citation type="journal article" date="2013" name="BMC Genomics">
        <title>Reconstruction of the lipid metabolism for the microalga Monoraphidium neglectum from its genome sequence reveals characteristics suitable for biofuel production.</title>
        <authorList>
            <person name="Bogen C."/>
            <person name="Al-Dilaimi A."/>
            <person name="Albersmeier A."/>
            <person name="Wichmann J."/>
            <person name="Grundmann M."/>
            <person name="Rupp O."/>
            <person name="Lauersen K.J."/>
            <person name="Blifernez-Klassen O."/>
            <person name="Kalinowski J."/>
            <person name="Goesmann A."/>
            <person name="Mussgnug J.H."/>
            <person name="Kruse O."/>
        </authorList>
    </citation>
    <scope>NUCLEOTIDE SEQUENCE [LARGE SCALE GENOMIC DNA]</scope>
    <source>
        <strain evidence="1 2">SAG 48.87</strain>
    </source>
</reference>
<dbReference type="RefSeq" id="XP_013897692.1">
    <property type="nucleotide sequence ID" value="XM_014042238.1"/>
</dbReference>
<dbReference type="EMBL" id="KK102102">
    <property type="protein sequence ID" value="KIY98672.1"/>
    <property type="molecule type" value="Genomic_DNA"/>
</dbReference>
<dbReference type="KEGG" id="mng:MNEG_9291"/>
<dbReference type="Proteomes" id="UP000054498">
    <property type="component" value="Unassembled WGS sequence"/>
</dbReference>
<sequence length="52" mass="5619">MALACTGNQQGLLHVSFNQDNTCLALATRDGLRIYSIDTHQIVYRNAIGALG</sequence>
<keyword evidence="2" id="KW-1185">Reference proteome</keyword>